<evidence type="ECO:0000313" key="2">
    <source>
        <dbReference type="Proteomes" id="UP000785679"/>
    </source>
</evidence>
<protein>
    <submittedName>
        <fullName evidence="1">Uncharacterized protein</fullName>
    </submittedName>
</protein>
<sequence length="74" mass="8509">MKGLKQTRGECLWLTTLFCYAGDSYSHLALSIWATIRSFRSQCFKQSVQEVSSICNQLSPLNHKDKIYQRSSMS</sequence>
<organism evidence="1 2">
    <name type="scientific">Halteria grandinella</name>
    <dbReference type="NCBI Taxonomy" id="5974"/>
    <lineage>
        <taxon>Eukaryota</taxon>
        <taxon>Sar</taxon>
        <taxon>Alveolata</taxon>
        <taxon>Ciliophora</taxon>
        <taxon>Intramacronucleata</taxon>
        <taxon>Spirotrichea</taxon>
        <taxon>Stichotrichia</taxon>
        <taxon>Sporadotrichida</taxon>
        <taxon>Halteriidae</taxon>
        <taxon>Halteria</taxon>
    </lineage>
</organism>
<evidence type="ECO:0000313" key="1">
    <source>
        <dbReference type="EMBL" id="TNV85963.1"/>
    </source>
</evidence>
<dbReference type="EMBL" id="RRYP01001423">
    <property type="protein sequence ID" value="TNV85963.1"/>
    <property type="molecule type" value="Genomic_DNA"/>
</dbReference>
<name>A0A8J8P2Y1_HALGN</name>
<reference evidence="1" key="1">
    <citation type="submission" date="2019-06" db="EMBL/GenBank/DDBJ databases">
        <authorList>
            <person name="Zheng W."/>
        </authorList>
    </citation>
    <scope>NUCLEOTIDE SEQUENCE</scope>
    <source>
        <strain evidence="1">QDHG01</strain>
    </source>
</reference>
<proteinExistence type="predicted"/>
<keyword evidence="2" id="KW-1185">Reference proteome</keyword>
<gene>
    <name evidence="1" type="ORF">FGO68_gene16627</name>
</gene>
<dbReference type="Proteomes" id="UP000785679">
    <property type="component" value="Unassembled WGS sequence"/>
</dbReference>
<accession>A0A8J8P2Y1</accession>
<comment type="caution">
    <text evidence="1">The sequence shown here is derived from an EMBL/GenBank/DDBJ whole genome shotgun (WGS) entry which is preliminary data.</text>
</comment>
<dbReference type="AlphaFoldDB" id="A0A8J8P2Y1"/>